<dbReference type="Proteomes" id="UP000194040">
    <property type="component" value="Unassembled WGS sequence"/>
</dbReference>
<comment type="caution">
    <text evidence="6">The sequence shown here is derived from an EMBL/GenBank/DDBJ whole genome shotgun (WGS) entry which is preliminary data.</text>
</comment>
<dbReference type="PROSITE" id="PS00409">
    <property type="entry name" value="PROKAR_NTER_METHYL"/>
    <property type="match status" value="1"/>
</dbReference>
<organism evidence="6 7">
    <name type="scientific">Lonsdalea iberica</name>
    <dbReference type="NCBI Taxonomy" id="1082703"/>
    <lineage>
        <taxon>Bacteria</taxon>
        <taxon>Pseudomonadati</taxon>
        <taxon>Pseudomonadota</taxon>
        <taxon>Gammaproteobacteria</taxon>
        <taxon>Enterobacterales</taxon>
        <taxon>Pectobacteriaceae</taxon>
        <taxon>Lonsdalea</taxon>
    </lineage>
</organism>
<dbReference type="Pfam" id="PF07963">
    <property type="entry name" value="N_methyl"/>
    <property type="match status" value="1"/>
</dbReference>
<protein>
    <recommendedName>
        <fullName evidence="5">Prepilin peptidase dependent protein C-like C-terminal domain-containing protein</fullName>
    </recommendedName>
</protein>
<evidence type="ECO:0000256" key="3">
    <source>
        <dbReference type="ARBA" id="ARBA00022927"/>
    </source>
</evidence>
<dbReference type="Pfam" id="PF12528">
    <property type="entry name" value="T2SSppdC"/>
    <property type="match status" value="1"/>
</dbReference>
<evidence type="ECO:0000256" key="2">
    <source>
        <dbReference type="ARBA" id="ARBA00022448"/>
    </source>
</evidence>
<keyword evidence="2" id="KW-0813">Transport</keyword>
<sequence length="138" mass="15556">MSFIKKLAFDGNQSGFSLLETLIAAVLFSVSLTGLLQYHLILQRSLQYQWQQRQAWRWVNEQLEAQDAGVPVQTVTASLPEGWTSSLNVQPYGSQCQRVTAAVVTPRHYSASLTRWLCYPLTETETETETEEPTSNTS</sequence>
<proteinExistence type="predicted"/>
<evidence type="ECO:0000256" key="4">
    <source>
        <dbReference type="SAM" id="Phobius"/>
    </source>
</evidence>
<dbReference type="EMBL" id="LUTQ01000031">
    <property type="protein sequence ID" value="OSN10014.1"/>
    <property type="molecule type" value="Genomic_DNA"/>
</dbReference>
<evidence type="ECO:0000256" key="1">
    <source>
        <dbReference type="ARBA" id="ARBA00004167"/>
    </source>
</evidence>
<keyword evidence="7" id="KW-1185">Reference proteome</keyword>
<keyword evidence="4" id="KW-0472">Membrane</keyword>
<evidence type="ECO:0000313" key="6">
    <source>
        <dbReference type="EMBL" id="OSN10014.1"/>
    </source>
</evidence>
<dbReference type="InterPro" id="IPR012902">
    <property type="entry name" value="N_methyl_site"/>
</dbReference>
<dbReference type="RefSeq" id="WP_094101419.1">
    <property type="nucleotide sequence ID" value="NZ_LUTQ01000031.1"/>
</dbReference>
<dbReference type="NCBIfam" id="TIGR02532">
    <property type="entry name" value="IV_pilin_GFxxxE"/>
    <property type="match status" value="1"/>
</dbReference>
<keyword evidence="4" id="KW-0812">Transmembrane</keyword>
<evidence type="ECO:0000313" key="7">
    <source>
        <dbReference type="Proteomes" id="UP000194040"/>
    </source>
</evidence>
<gene>
    <name evidence="6" type="ORF">AU512_10900</name>
</gene>
<keyword evidence="4" id="KW-1133">Transmembrane helix</keyword>
<reference evidence="6 7" key="1">
    <citation type="submission" date="2016-02" db="EMBL/GenBank/DDBJ databases">
        <title>Species-wide whole genome sequencing reveals diversity, host range in Lonsdalea quercina.</title>
        <authorList>
            <person name="Li Y."/>
        </authorList>
    </citation>
    <scope>NUCLEOTIDE SEQUENCE [LARGE SCALE GENOMIC DNA]</scope>
    <source>
        <strain evidence="6 7">LMG 26265</strain>
    </source>
</reference>
<dbReference type="InterPro" id="IPR022204">
    <property type="entry name" value="PpdC-like_C"/>
</dbReference>
<feature type="domain" description="Prepilin peptidase dependent protein C-like C-terminal" evidence="5">
    <location>
        <begin position="38"/>
        <end position="118"/>
    </location>
</feature>
<evidence type="ECO:0000259" key="5">
    <source>
        <dbReference type="Pfam" id="PF12528"/>
    </source>
</evidence>
<comment type="subcellular location">
    <subcellularLocation>
        <location evidence="1">Membrane</location>
        <topology evidence="1">Single-pass membrane protein</topology>
    </subcellularLocation>
</comment>
<name>A0ABX3XFD7_9GAMM</name>
<accession>A0ABX3XFD7</accession>
<keyword evidence="3" id="KW-0653">Protein transport</keyword>
<feature type="transmembrane region" description="Helical" evidence="4">
    <location>
        <begin position="22"/>
        <end position="42"/>
    </location>
</feature>